<proteinExistence type="predicted"/>
<keyword evidence="1" id="KW-0472">Membrane</keyword>
<accession>A0AA42C1M0</accession>
<feature type="transmembrane region" description="Helical" evidence="1">
    <location>
        <begin position="21"/>
        <end position="40"/>
    </location>
</feature>
<organism evidence="2 5">
    <name type="scientific">Brenneria izbisi</name>
    <dbReference type="NCBI Taxonomy" id="2939450"/>
    <lineage>
        <taxon>Bacteria</taxon>
        <taxon>Pseudomonadati</taxon>
        <taxon>Pseudomonadota</taxon>
        <taxon>Gammaproteobacteria</taxon>
        <taxon>Enterobacterales</taxon>
        <taxon>Pectobacteriaceae</taxon>
        <taxon>Brenneria</taxon>
    </lineage>
</organism>
<gene>
    <name evidence="2" type="ORF">NC803_11355</name>
    <name evidence="3" type="ORF">NC856_10205</name>
</gene>
<evidence type="ECO:0000313" key="3">
    <source>
        <dbReference type="EMBL" id="MCV9882642.1"/>
    </source>
</evidence>
<dbReference type="AlphaFoldDB" id="A0AA42C1M0"/>
<dbReference type="PANTHER" id="PTHR40278:SF1">
    <property type="entry name" value="DNA UTILIZATION PROTEIN HOFN"/>
    <property type="match status" value="1"/>
</dbReference>
<dbReference type="EMBL" id="JAMPJT010000007">
    <property type="protein sequence ID" value="MCV9879442.1"/>
    <property type="molecule type" value="Genomic_DNA"/>
</dbReference>
<evidence type="ECO:0000313" key="5">
    <source>
        <dbReference type="Proteomes" id="UP001165569"/>
    </source>
</evidence>
<dbReference type="Pfam" id="PF05137">
    <property type="entry name" value="PilN"/>
    <property type="match status" value="1"/>
</dbReference>
<evidence type="ECO:0000313" key="4">
    <source>
        <dbReference type="Proteomes" id="UP001165568"/>
    </source>
</evidence>
<protein>
    <submittedName>
        <fullName evidence="2">PilN domain-containing protein</fullName>
    </submittedName>
</protein>
<name>A0AA42C1M0_9GAMM</name>
<dbReference type="Proteomes" id="UP001165568">
    <property type="component" value="Unassembled WGS sequence"/>
</dbReference>
<dbReference type="RefSeq" id="WP_264090328.1">
    <property type="nucleotide sequence ID" value="NZ_JAMPJT010000007.1"/>
</dbReference>
<evidence type="ECO:0000313" key="2">
    <source>
        <dbReference type="EMBL" id="MCV9879442.1"/>
    </source>
</evidence>
<dbReference type="InterPro" id="IPR007813">
    <property type="entry name" value="PilN"/>
</dbReference>
<dbReference type="EMBL" id="JAMPJU010000006">
    <property type="protein sequence ID" value="MCV9882642.1"/>
    <property type="molecule type" value="Genomic_DNA"/>
</dbReference>
<sequence length="193" mass="22647">MLLVNLLPWRQRRLRRRARHWLLALLLHLLLAGLLLGMIYSRWHRQYAGLRGEFSEVSTQRQQLAAHYQQTRRIWGQLQRYQAQQQADAAGSRHNQRYLGLLEQLSYMMPERLWLTEIADRGAYLSIVGMSENYTDIVSLNHALGRHPAMARVRVLNAFRQQNARSLLRFSLQADWKNDESIDSGGDRDQPDD</sequence>
<evidence type="ECO:0000256" key="1">
    <source>
        <dbReference type="SAM" id="Phobius"/>
    </source>
</evidence>
<comment type="caution">
    <text evidence="2">The sequence shown here is derived from an EMBL/GenBank/DDBJ whole genome shotgun (WGS) entry which is preliminary data.</text>
</comment>
<keyword evidence="1" id="KW-0812">Transmembrane</keyword>
<keyword evidence="4" id="KW-1185">Reference proteome</keyword>
<dbReference type="InterPro" id="IPR052534">
    <property type="entry name" value="Extracell_DNA_Util/SecSys_Comp"/>
</dbReference>
<keyword evidence="1" id="KW-1133">Transmembrane helix</keyword>
<dbReference type="Proteomes" id="UP001165569">
    <property type="component" value="Unassembled WGS sequence"/>
</dbReference>
<reference evidence="2" key="1">
    <citation type="submission" date="2022-04" db="EMBL/GenBank/DDBJ databases">
        <title>Brenneria sp. isolated from walnut trees in Serbia.</title>
        <authorList>
            <person name="Gasic K."/>
            <person name="Zlatkovic N."/>
            <person name="Kuzmanovic N."/>
        </authorList>
    </citation>
    <scope>NUCLEOTIDE SEQUENCE</scope>
    <source>
        <strain evidence="3">KBI 423</strain>
        <strain evidence="2">KBI 447</strain>
    </source>
</reference>
<dbReference type="PANTHER" id="PTHR40278">
    <property type="entry name" value="DNA UTILIZATION PROTEIN HOFN"/>
    <property type="match status" value="1"/>
</dbReference>